<reference evidence="2" key="2">
    <citation type="submission" date="2012-08" db="EMBL/GenBank/DDBJ databases">
        <title>Finished genome of Desulfosporosinus meridiei DSM 13257.</title>
        <authorList>
            <person name="Huntemann M."/>
            <person name="Wei C.-L."/>
            <person name="Han J."/>
            <person name="Detter J.C."/>
            <person name="Han C."/>
            <person name="Davenport K."/>
            <person name="Daligault H."/>
            <person name="Erkkila T."/>
            <person name="Gu W."/>
            <person name="Munk A.C.C."/>
            <person name="Teshima H."/>
            <person name="Xu Y."/>
            <person name="Chain P."/>
            <person name="Tapia R."/>
            <person name="Chen A."/>
            <person name="Krypides N."/>
            <person name="Mavromatis K."/>
            <person name="Markowitz V."/>
            <person name="Szeto E."/>
            <person name="Ivanova N."/>
            <person name="Mikhailova N."/>
            <person name="Ovchinnikova G."/>
            <person name="Pagani I."/>
            <person name="Pati A."/>
            <person name="Goodwin L."/>
            <person name="Peters L."/>
            <person name="Pitluck S."/>
            <person name="Woyke T."/>
            <person name="Pester M."/>
            <person name="Spring S."/>
            <person name="Ollivier B."/>
            <person name="Rattei T."/>
            <person name="Klenk H.-P."/>
            <person name="Wagner M."/>
            <person name="Loy A."/>
        </authorList>
    </citation>
    <scope>NUCLEOTIDE SEQUENCE [LARGE SCALE GENOMIC DNA]</scope>
    <source>
        <strain evidence="2">ATCC BAA-275 / DSM 13257 / NCIMB 13706 / S10</strain>
    </source>
</reference>
<dbReference type="HOGENOM" id="CLU_2989245_0_0_9"/>
<accession>J7IUM8</accession>
<name>J7IUM8_DESMD</name>
<gene>
    <name evidence="1" type="ordered locus">Desmer_1893</name>
</gene>
<dbReference type="EMBL" id="CP003629">
    <property type="protein sequence ID" value="AFQ43849.1"/>
    <property type="molecule type" value="Genomic_DNA"/>
</dbReference>
<evidence type="ECO:0000313" key="2">
    <source>
        <dbReference type="Proteomes" id="UP000005262"/>
    </source>
</evidence>
<reference evidence="1 2" key="1">
    <citation type="journal article" date="2012" name="J. Bacteriol.">
        <title>Complete genome sequences of Desulfosporosinus orientis DSM765T, Desulfosporosinus youngiae DSM17734T, Desulfosporosinus meridiei DSM13257T, and Desulfosporosinus acidiphilus DSM22704T.</title>
        <authorList>
            <person name="Pester M."/>
            <person name="Brambilla E."/>
            <person name="Alazard D."/>
            <person name="Rattei T."/>
            <person name="Weinmaier T."/>
            <person name="Han J."/>
            <person name="Lucas S."/>
            <person name="Lapidus A."/>
            <person name="Cheng J.F."/>
            <person name="Goodwin L."/>
            <person name="Pitluck S."/>
            <person name="Peters L."/>
            <person name="Ovchinnikova G."/>
            <person name="Teshima H."/>
            <person name="Detter J.C."/>
            <person name="Han C.S."/>
            <person name="Tapia R."/>
            <person name="Land M.L."/>
            <person name="Hauser L."/>
            <person name="Kyrpides N.C."/>
            <person name="Ivanova N.N."/>
            <person name="Pagani I."/>
            <person name="Huntmann M."/>
            <person name="Wei C.L."/>
            <person name="Davenport K.W."/>
            <person name="Daligault H."/>
            <person name="Chain P.S."/>
            <person name="Chen A."/>
            <person name="Mavromatis K."/>
            <person name="Markowitz V."/>
            <person name="Szeto E."/>
            <person name="Mikhailova N."/>
            <person name="Pati A."/>
            <person name="Wagner M."/>
            <person name="Woyke T."/>
            <person name="Ollivier B."/>
            <person name="Klenk H.P."/>
            <person name="Spring S."/>
            <person name="Loy A."/>
        </authorList>
    </citation>
    <scope>NUCLEOTIDE SEQUENCE [LARGE SCALE GENOMIC DNA]</scope>
    <source>
        <strain evidence="2">ATCC BAA-275 / DSM 13257 / NCIMB 13706 / S10</strain>
    </source>
</reference>
<dbReference type="Proteomes" id="UP000005262">
    <property type="component" value="Chromosome"/>
</dbReference>
<protein>
    <submittedName>
        <fullName evidence="1">Uncharacterized protein</fullName>
    </submittedName>
</protein>
<proteinExistence type="predicted"/>
<dbReference type="AlphaFoldDB" id="J7IUM8"/>
<sequence length="57" mass="6521">MWKMFADLPINQGFKQQKAIHGLLPTEIFDIANTFFRSKARMSYVHPGFAVSIYISG</sequence>
<dbReference type="KEGG" id="dmi:Desmer_1893"/>
<organism evidence="1 2">
    <name type="scientific">Desulfosporosinus meridiei (strain ATCC BAA-275 / DSM 13257 / KCTC 12902 / NCIMB 13706 / S10)</name>
    <dbReference type="NCBI Taxonomy" id="768704"/>
    <lineage>
        <taxon>Bacteria</taxon>
        <taxon>Bacillati</taxon>
        <taxon>Bacillota</taxon>
        <taxon>Clostridia</taxon>
        <taxon>Eubacteriales</taxon>
        <taxon>Desulfitobacteriaceae</taxon>
        <taxon>Desulfosporosinus</taxon>
    </lineage>
</organism>
<dbReference type="STRING" id="768704.Desmer_1893"/>
<keyword evidence="2" id="KW-1185">Reference proteome</keyword>
<evidence type="ECO:0000313" key="1">
    <source>
        <dbReference type="EMBL" id="AFQ43849.1"/>
    </source>
</evidence>